<evidence type="ECO:0000313" key="3">
    <source>
        <dbReference type="Proteomes" id="UP001251849"/>
    </source>
</evidence>
<gene>
    <name evidence="2" type="ORF">Q9S71_15060</name>
</gene>
<reference evidence="2 3" key="1">
    <citation type="submission" date="2023-08" db="EMBL/GenBank/DDBJ databases">
        <title>Microbacterium aquilitoris sp. nov. and Microbacterium gwkjibeachense sp. nov., isolated from beach.</title>
        <authorList>
            <person name="Lee S.D."/>
            <person name="Yang H."/>
            <person name="Kim I."/>
        </authorList>
    </citation>
    <scope>NUCLEOTIDE SEQUENCE [LARGE SCALE GENOMIC DNA]</scope>
    <source>
        <strain evidence="2 3">KSW4-11</strain>
    </source>
</reference>
<dbReference type="EMBL" id="JAUZVV010000003">
    <property type="protein sequence ID" value="MDT3318145.1"/>
    <property type="molecule type" value="Genomic_DNA"/>
</dbReference>
<comment type="caution">
    <text evidence="2">The sequence shown here is derived from an EMBL/GenBank/DDBJ whole genome shotgun (WGS) entry which is preliminary data.</text>
</comment>
<dbReference type="Pfam" id="PF20376">
    <property type="entry name" value="DUF6671"/>
    <property type="match status" value="1"/>
</dbReference>
<sequence length="263" mass="28090">MTVAVGTMHGKAAAFAPAFARWLDAEVRPSVDLDTDALGTFTRDVARVISPEDAAIAKARAASSELGTPLGLATEASYSPAFGGFGPMIHEELAVFVDLERCVQVRQKLRTYAAVTPARTVSDETDARKYLSQIGFPNQAVVAWAGGDLHKGIQDEATVLALLRSGPVNLEPDLRAHRNPIRRRTLRRLAWILAARLLTPCRACGCPGFGLVDVERGVPCATCGEETASVRADVFGCAACDERVLRDRGMQVADPATCDACNP</sequence>
<keyword evidence="3" id="KW-1185">Reference proteome</keyword>
<proteinExistence type="predicted"/>
<dbReference type="Proteomes" id="UP001251849">
    <property type="component" value="Unassembled WGS sequence"/>
</dbReference>
<accession>A0ABU3GEB2</accession>
<name>A0ABU3GEB2_9MICO</name>
<evidence type="ECO:0000313" key="2">
    <source>
        <dbReference type="EMBL" id="MDT3318145.1"/>
    </source>
</evidence>
<protein>
    <recommendedName>
        <fullName evidence="1">DUF6671 domain-containing protein</fullName>
    </recommendedName>
</protein>
<organism evidence="2 3">
    <name type="scientific">Microbacterium gawkjiense</name>
    <dbReference type="NCBI Taxonomy" id="3067309"/>
    <lineage>
        <taxon>Bacteria</taxon>
        <taxon>Bacillati</taxon>
        <taxon>Actinomycetota</taxon>
        <taxon>Actinomycetes</taxon>
        <taxon>Micrococcales</taxon>
        <taxon>Microbacteriaceae</taxon>
        <taxon>Microbacterium</taxon>
    </lineage>
</organism>
<feature type="domain" description="DUF6671" evidence="1">
    <location>
        <begin position="62"/>
        <end position="263"/>
    </location>
</feature>
<evidence type="ECO:0000259" key="1">
    <source>
        <dbReference type="Pfam" id="PF20376"/>
    </source>
</evidence>
<dbReference type="InterPro" id="IPR046612">
    <property type="entry name" value="DUF6671"/>
</dbReference>
<dbReference type="RefSeq" id="WP_311863495.1">
    <property type="nucleotide sequence ID" value="NZ_JAUZVV010000003.1"/>
</dbReference>